<evidence type="ECO:0000313" key="1">
    <source>
        <dbReference type="EMBL" id="GAG83953.1"/>
    </source>
</evidence>
<feature type="non-terminal residue" evidence="1">
    <location>
        <position position="112"/>
    </location>
</feature>
<name>X1BIR1_9ZZZZ</name>
<reference evidence="1" key="1">
    <citation type="journal article" date="2014" name="Front. Microbiol.">
        <title>High frequency of phylogenetically diverse reductive dehalogenase-homologous genes in deep subseafloor sedimentary metagenomes.</title>
        <authorList>
            <person name="Kawai M."/>
            <person name="Futagami T."/>
            <person name="Toyoda A."/>
            <person name="Takaki Y."/>
            <person name="Nishi S."/>
            <person name="Hori S."/>
            <person name="Arai W."/>
            <person name="Tsubouchi T."/>
            <person name="Morono Y."/>
            <person name="Uchiyama I."/>
            <person name="Ito T."/>
            <person name="Fujiyama A."/>
            <person name="Inagaki F."/>
            <person name="Takami H."/>
        </authorList>
    </citation>
    <scope>NUCLEOTIDE SEQUENCE</scope>
    <source>
        <strain evidence="1">Expedition CK06-06</strain>
    </source>
</reference>
<dbReference type="AlphaFoldDB" id="X1BIR1"/>
<organism evidence="1">
    <name type="scientific">marine sediment metagenome</name>
    <dbReference type="NCBI Taxonomy" id="412755"/>
    <lineage>
        <taxon>unclassified sequences</taxon>
        <taxon>metagenomes</taxon>
        <taxon>ecological metagenomes</taxon>
    </lineage>
</organism>
<comment type="caution">
    <text evidence="1">The sequence shown here is derived from an EMBL/GenBank/DDBJ whole genome shotgun (WGS) entry which is preliminary data.</text>
</comment>
<protein>
    <submittedName>
        <fullName evidence="1">Uncharacterized protein</fullName>
    </submittedName>
</protein>
<dbReference type="EMBL" id="BART01011350">
    <property type="protein sequence ID" value="GAG83953.1"/>
    <property type="molecule type" value="Genomic_DNA"/>
</dbReference>
<proteinExistence type="predicted"/>
<accession>X1BIR1</accession>
<gene>
    <name evidence="1" type="ORF">S01H4_24224</name>
</gene>
<sequence>MLNYRENKKIEAKWFLSNVLLYFEHLRYLFGFFLAIVDTINHCFDSNIETYFHTSHYPFKGLYLSPRRIWNLEKKKLQSSKTKSSYKSLQQYLKNEEFVIIKRVFDRIKSNN</sequence>